<dbReference type="Proteomes" id="UP000177325">
    <property type="component" value="Unassembled WGS sequence"/>
</dbReference>
<proteinExistence type="predicted"/>
<evidence type="ECO:0000313" key="2">
    <source>
        <dbReference type="Proteomes" id="UP000177325"/>
    </source>
</evidence>
<sequence length="74" mass="8490">MSHPFEKMFDRAIKKSTPLENAVLAEAERLREKGYSPEEIMAVLRKLEKSLIDKDEAEIVGEAVEEFSVHVDEE</sequence>
<name>A0A1F6FH97_9BACT</name>
<dbReference type="AlphaFoldDB" id="A0A1F6FH97"/>
<gene>
    <name evidence="1" type="ORF">A3G90_04230</name>
</gene>
<reference evidence="1 2" key="1">
    <citation type="journal article" date="2016" name="Nat. Commun.">
        <title>Thousands of microbial genomes shed light on interconnected biogeochemical processes in an aquifer system.</title>
        <authorList>
            <person name="Anantharaman K."/>
            <person name="Brown C.T."/>
            <person name="Hug L.A."/>
            <person name="Sharon I."/>
            <person name="Castelle C.J."/>
            <person name="Probst A.J."/>
            <person name="Thomas B.C."/>
            <person name="Singh A."/>
            <person name="Wilkins M.J."/>
            <person name="Karaoz U."/>
            <person name="Brodie E.L."/>
            <person name="Williams K.H."/>
            <person name="Hubbard S.S."/>
            <person name="Banfield J.F."/>
        </authorList>
    </citation>
    <scope>NUCLEOTIDE SEQUENCE [LARGE SCALE GENOMIC DNA]</scope>
</reference>
<evidence type="ECO:0000313" key="1">
    <source>
        <dbReference type="EMBL" id="OGG85235.1"/>
    </source>
</evidence>
<comment type="caution">
    <text evidence="1">The sequence shown here is derived from an EMBL/GenBank/DDBJ whole genome shotgun (WGS) entry which is preliminary data.</text>
</comment>
<protein>
    <submittedName>
        <fullName evidence="1">Uncharacterized protein</fullName>
    </submittedName>
</protein>
<dbReference type="EMBL" id="MFMM01000001">
    <property type="protein sequence ID" value="OGG85235.1"/>
    <property type="molecule type" value="Genomic_DNA"/>
</dbReference>
<accession>A0A1F6FH97</accession>
<organism evidence="1 2">
    <name type="scientific">Candidatus Kaiserbacteria bacterium RIFCSPLOWO2_12_FULL_45_26</name>
    <dbReference type="NCBI Taxonomy" id="1798525"/>
    <lineage>
        <taxon>Bacteria</taxon>
        <taxon>Candidatus Kaiseribacteriota</taxon>
    </lineage>
</organism>